<keyword evidence="6" id="KW-0378">Hydrolase</keyword>
<comment type="similarity">
    <text evidence="1">Belongs to the sulfatase family.</text>
</comment>
<accession>A0A6J4TL69</accession>
<dbReference type="EMBL" id="CADCWB010000188">
    <property type="protein sequence ID" value="CAA9526778.1"/>
    <property type="molecule type" value="Genomic_DNA"/>
</dbReference>
<dbReference type="PANTHER" id="PTHR42693">
    <property type="entry name" value="ARYLSULFATASE FAMILY MEMBER"/>
    <property type="match status" value="1"/>
</dbReference>
<dbReference type="PANTHER" id="PTHR42693:SF33">
    <property type="entry name" value="ARYLSULFATASE"/>
    <property type="match status" value="1"/>
</dbReference>
<evidence type="ECO:0000313" key="6">
    <source>
        <dbReference type="EMBL" id="CAA9526778.1"/>
    </source>
</evidence>
<feature type="chain" id="PRO_5026766974" description="Alkaline phosphatase" evidence="5">
    <location>
        <begin position="18"/>
        <end position="536"/>
    </location>
</feature>
<keyword evidence="5" id="KW-0732">Signal</keyword>
<organism evidence="6">
    <name type="scientific">uncultured Sphingomonas sp</name>
    <dbReference type="NCBI Taxonomy" id="158754"/>
    <lineage>
        <taxon>Bacteria</taxon>
        <taxon>Pseudomonadati</taxon>
        <taxon>Pseudomonadota</taxon>
        <taxon>Alphaproteobacteria</taxon>
        <taxon>Sphingomonadales</taxon>
        <taxon>Sphingomonadaceae</taxon>
        <taxon>Sphingomonas</taxon>
        <taxon>environmental samples</taxon>
    </lineage>
</organism>
<evidence type="ECO:0000256" key="5">
    <source>
        <dbReference type="SAM" id="SignalP"/>
    </source>
</evidence>
<dbReference type="EC" id="3.1.3.1" evidence="2"/>
<dbReference type="GO" id="GO:0004035">
    <property type="term" value="F:alkaline phosphatase activity"/>
    <property type="evidence" value="ECO:0007669"/>
    <property type="project" value="UniProtKB-EC"/>
</dbReference>
<feature type="binding site" evidence="4">
    <location>
        <position position="92"/>
    </location>
    <ligand>
        <name>substrate</name>
    </ligand>
</feature>
<dbReference type="InterPro" id="IPR017850">
    <property type="entry name" value="Alkaline_phosphatase_core_sf"/>
</dbReference>
<comment type="cofactor">
    <cofactor evidence="2">
        <name>Zn(2+)</name>
        <dbReference type="ChEBI" id="CHEBI:29105"/>
    </cofactor>
    <text evidence="2">Binds 2 Zn(2+) ions.</text>
</comment>
<dbReference type="InterPro" id="IPR050738">
    <property type="entry name" value="Sulfatase"/>
</dbReference>
<dbReference type="Gene3D" id="3.40.720.10">
    <property type="entry name" value="Alkaline Phosphatase, subunit A"/>
    <property type="match status" value="1"/>
</dbReference>
<keyword evidence="2" id="KW-0479">Metal-binding</keyword>
<evidence type="ECO:0000256" key="4">
    <source>
        <dbReference type="PIRSR" id="PIRSR031924-51"/>
    </source>
</evidence>
<protein>
    <recommendedName>
        <fullName evidence="2">Alkaline phosphatase</fullName>
        <ecNumber evidence="2">3.1.3.1</ecNumber>
    </recommendedName>
</protein>
<dbReference type="CDD" id="cd16016">
    <property type="entry name" value="AP-SPAP"/>
    <property type="match status" value="1"/>
</dbReference>
<reference evidence="6" key="1">
    <citation type="submission" date="2020-02" db="EMBL/GenBank/DDBJ databases">
        <authorList>
            <person name="Meier V. D."/>
        </authorList>
    </citation>
    <scope>NUCLEOTIDE SEQUENCE</scope>
    <source>
        <strain evidence="6">AVDCRST_MAG62</strain>
    </source>
</reference>
<feature type="active site" description="Phosphothreonine intermediate" evidence="3">
    <location>
        <position position="71"/>
    </location>
</feature>
<sequence>MRILLLAAAFVAPPAIAQPAPPKLVVAISVDQLSSDLFEAYRPFFTGGFARLAREGTLFANGYQSHAATETCPGHSTLLTGRHPAATGIIANAWIDQGAARADKNIYCSEDERQPNTSFANYKVSPEHLRVSTLGDRLKLVSPASRNVAVAGKDRAAVMMSGRAADGRWYWDGKSWTTDLAGRASPRSIQALNTVFAQSLAAQQPGLTAPPICLAKARNYAVSPSLRVGAGGLARAPGDTRFVRAHPQFDAAVLAASAALAGELGLGRGQATDVLSVGLSATDYVGHSFGSGGQEMCLQMLALDRDLGDFLARLDASGVNYAVVLSADHGGMDIPERLREQGVATAARADPALAAAELGKLLAPQFGRTASVLKGEGISGDVWLDRALPAADRARVLAAAVARYKAHPQVHDVYTAQQLAATPLPKGQPDKWTIIQRVRASFDPARSGDFYVVLREFVSPIAKPSPGYVATHGSPWDYDRRVPILFWRKGQQAAVRTEAVDTVDILPTLGAMISLRIPPNTVDGRCLEGAAGTRCR</sequence>
<gene>
    <name evidence="6" type="ORF">AVDCRST_MAG62-1523</name>
</gene>
<dbReference type="SUPFAM" id="SSF53649">
    <property type="entry name" value="Alkaline phosphatase-like"/>
    <property type="match status" value="1"/>
</dbReference>
<evidence type="ECO:0000256" key="1">
    <source>
        <dbReference type="ARBA" id="ARBA00008779"/>
    </source>
</evidence>
<keyword evidence="2" id="KW-0862">Zinc</keyword>
<comment type="catalytic activity">
    <reaction evidence="2">
        <text>a phosphate monoester + H2O = an alcohol + phosphate</text>
        <dbReference type="Rhea" id="RHEA:15017"/>
        <dbReference type="ChEBI" id="CHEBI:15377"/>
        <dbReference type="ChEBI" id="CHEBI:30879"/>
        <dbReference type="ChEBI" id="CHEBI:43474"/>
        <dbReference type="ChEBI" id="CHEBI:67140"/>
        <dbReference type="EC" id="3.1.3.1"/>
    </reaction>
</comment>
<dbReference type="GO" id="GO:0046872">
    <property type="term" value="F:metal ion binding"/>
    <property type="evidence" value="ECO:0007669"/>
    <property type="project" value="UniProtKB-KW"/>
</dbReference>
<feature type="binding site" evidence="4">
    <location>
        <begin position="153"/>
        <end position="155"/>
    </location>
    <ligand>
        <name>substrate</name>
    </ligand>
</feature>
<proteinExistence type="inferred from homology"/>
<dbReference type="Gene3D" id="3.30.1360.150">
    <property type="match status" value="1"/>
</dbReference>
<keyword evidence="3" id="KW-0597">Phosphoprotein</keyword>
<name>A0A6J4TL69_9SPHN</name>
<dbReference type="InterPro" id="IPR002591">
    <property type="entry name" value="Phosphodiest/P_Trfase"/>
</dbReference>
<dbReference type="Pfam" id="PF01663">
    <property type="entry name" value="Phosphodiest"/>
    <property type="match status" value="1"/>
</dbReference>
<evidence type="ECO:0000256" key="3">
    <source>
        <dbReference type="PIRSR" id="PIRSR031924-50"/>
    </source>
</evidence>
<dbReference type="GO" id="GO:0004065">
    <property type="term" value="F:arylsulfatase activity"/>
    <property type="evidence" value="ECO:0007669"/>
    <property type="project" value="TreeGrafter"/>
</dbReference>
<comment type="function">
    <text evidence="2">Alkaline phosphatase with broad substrate specificity.</text>
</comment>
<evidence type="ECO:0000256" key="2">
    <source>
        <dbReference type="PIRNR" id="PIRNR031924"/>
    </source>
</evidence>
<dbReference type="AlphaFoldDB" id="A0A6J4TL69"/>
<feature type="signal peptide" evidence="5">
    <location>
        <begin position="1"/>
        <end position="17"/>
    </location>
</feature>
<dbReference type="InterPro" id="IPR026263">
    <property type="entry name" value="Alkaline_phosphatase_prok"/>
</dbReference>
<dbReference type="PIRSF" id="PIRSF031924">
    <property type="entry name" value="Pi-irrepressible_AP"/>
    <property type="match status" value="1"/>
</dbReference>